<keyword evidence="4" id="KW-1185">Reference proteome</keyword>
<name>A0A1Z3HNF0_9CYAN</name>
<dbReference type="InterPro" id="IPR004107">
    <property type="entry name" value="Integrase_SAM-like_N"/>
</dbReference>
<protein>
    <submittedName>
        <fullName evidence="3">Integrase/recombinase</fullName>
    </submittedName>
</protein>
<dbReference type="Proteomes" id="UP000191901">
    <property type="component" value="Chromosome"/>
</dbReference>
<dbReference type="GO" id="GO:0003677">
    <property type="term" value="F:DNA binding"/>
    <property type="evidence" value="ECO:0007669"/>
    <property type="project" value="UniProtKB-KW"/>
</dbReference>
<organism evidence="3 4">
    <name type="scientific">Halomicronema hongdechloris C2206</name>
    <dbReference type="NCBI Taxonomy" id="1641165"/>
    <lineage>
        <taxon>Bacteria</taxon>
        <taxon>Bacillati</taxon>
        <taxon>Cyanobacteriota</taxon>
        <taxon>Cyanophyceae</taxon>
        <taxon>Nodosilineales</taxon>
        <taxon>Nodosilineaceae</taxon>
        <taxon>Halomicronema</taxon>
    </lineage>
</organism>
<keyword evidence="1" id="KW-0238">DNA-binding</keyword>
<proteinExistence type="predicted"/>
<evidence type="ECO:0000259" key="2">
    <source>
        <dbReference type="Pfam" id="PF13495"/>
    </source>
</evidence>
<dbReference type="AlphaFoldDB" id="A0A1Z3HNF0"/>
<reference evidence="3 4" key="1">
    <citation type="journal article" date="2016" name="Biochim. Biophys. Acta">
        <title>Characterization of red-shifted phycobilisomes isolated from the chlorophyll f-containing cyanobacterium Halomicronema hongdechloris.</title>
        <authorList>
            <person name="Li Y."/>
            <person name="Lin Y."/>
            <person name="Garvey C.J."/>
            <person name="Birch D."/>
            <person name="Corkery R.W."/>
            <person name="Loughlin P.C."/>
            <person name="Scheer H."/>
            <person name="Willows R.D."/>
            <person name="Chen M."/>
        </authorList>
    </citation>
    <scope>NUCLEOTIDE SEQUENCE [LARGE SCALE GENOMIC DNA]</scope>
    <source>
        <strain evidence="3 4">C2206</strain>
    </source>
</reference>
<sequence>MHPESRPKKLLDQVRDTIRLKHYSYRTEQTYVQWIRRYILFHDKRHPKESRSPTA</sequence>
<dbReference type="OrthoDB" id="9784359at2"/>
<dbReference type="KEGG" id="hhg:XM38_027730"/>
<dbReference type="GO" id="GO:0015074">
    <property type="term" value="P:DNA integration"/>
    <property type="evidence" value="ECO:0007669"/>
    <property type="project" value="InterPro"/>
</dbReference>
<evidence type="ECO:0000313" key="4">
    <source>
        <dbReference type="Proteomes" id="UP000191901"/>
    </source>
</evidence>
<evidence type="ECO:0000313" key="3">
    <source>
        <dbReference type="EMBL" id="ASC71819.1"/>
    </source>
</evidence>
<feature type="domain" description="Integrase SAM-like N-terminal" evidence="2">
    <location>
        <begin position="10"/>
        <end position="50"/>
    </location>
</feature>
<dbReference type="EMBL" id="CP021983">
    <property type="protein sequence ID" value="ASC71819.1"/>
    <property type="molecule type" value="Genomic_DNA"/>
</dbReference>
<dbReference type="Pfam" id="PF13495">
    <property type="entry name" value="Phage_int_SAM_4"/>
    <property type="match status" value="1"/>
</dbReference>
<dbReference type="InterPro" id="IPR010998">
    <property type="entry name" value="Integrase_recombinase_N"/>
</dbReference>
<evidence type="ECO:0000256" key="1">
    <source>
        <dbReference type="ARBA" id="ARBA00023125"/>
    </source>
</evidence>
<accession>A0A1Z3HNF0</accession>
<gene>
    <name evidence="3" type="primary">int_5</name>
    <name evidence="3" type="ORF">XM38_027730</name>
</gene>
<dbReference type="Gene3D" id="1.10.150.130">
    <property type="match status" value="1"/>
</dbReference>